<feature type="transmembrane region" description="Helical" evidence="8">
    <location>
        <begin position="12"/>
        <end position="31"/>
    </location>
</feature>
<evidence type="ECO:0000256" key="4">
    <source>
        <dbReference type="ARBA" id="ARBA00022692"/>
    </source>
</evidence>
<dbReference type="EMBL" id="SNAA01000002">
    <property type="protein sequence ID" value="TDL83738.1"/>
    <property type="molecule type" value="Genomic_DNA"/>
</dbReference>
<proteinExistence type="inferred from homology"/>
<feature type="region of interest" description="Disordered" evidence="7">
    <location>
        <begin position="154"/>
        <end position="188"/>
    </location>
</feature>
<keyword evidence="5 8" id="KW-1133">Transmembrane helix</keyword>
<sequence length="188" mass="20631">MWWDGKGPLWHIPLSAALGFAALLFLLRLAGKRTVSQFNMYDLILTFTVGSILSSFIVLESVQILDAALALSSVIAMDWAISKGALLSKRFRKMIKAPPALLVFNGEMQKARMRDERIVEDEIFMFMRQNGIDRLSHVKAMILESSGEVSVFTDKGDGHASAKSLRRSGVEIPEGAEDDGDGDGGRDG</sequence>
<evidence type="ECO:0000259" key="9">
    <source>
        <dbReference type="Pfam" id="PF04239"/>
    </source>
</evidence>
<dbReference type="PANTHER" id="PTHR34582">
    <property type="entry name" value="UPF0702 TRANSMEMBRANE PROTEIN YCAP"/>
    <property type="match status" value="1"/>
</dbReference>
<evidence type="ECO:0000256" key="8">
    <source>
        <dbReference type="SAM" id="Phobius"/>
    </source>
</evidence>
<dbReference type="InterPro" id="IPR007353">
    <property type="entry name" value="DUF421"/>
</dbReference>
<evidence type="ECO:0000256" key="6">
    <source>
        <dbReference type="ARBA" id="ARBA00023136"/>
    </source>
</evidence>
<accession>A0A4R6AMH6</accession>
<evidence type="ECO:0000256" key="2">
    <source>
        <dbReference type="ARBA" id="ARBA00006448"/>
    </source>
</evidence>
<evidence type="ECO:0000313" key="12">
    <source>
        <dbReference type="Proteomes" id="UP000295701"/>
    </source>
</evidence>
<dbReference type="RefSeq" id="WP_133395690.1">
    <property type="nucleotide sequence ID" value="NZ_SNAA01000002.1"/>
</dbReference>
<keyword evidence="3" id="KW-1003">Cell membrane</keyword>
<protein>
    <submittedName>
        <fullName evidence="11">DUF421 domain-containing protein</fullName>
    </submittedName>
</protein>
<keyword evidence="4 8" id="KW-0812">Transmembrane</keyword>
<comment type="caution">
    <text evidence="11">The sequence shown here is derived from an EMBL/GenBank/DDBJ whole genome shotgun (WGS) entry which is preliminary data.</text>
</comment>
<keyword evidence="6 8" id="KW-0472">Membrane</keyword>
<dbReference type="PANTHER" id="PTHR34582:SF6">
    <property type="entry name" value="UPF0702 TRANSMEMBRANE PROTEIN YCAP"/>
    <property type="match status" value="1"/>
</dbReference>
<name>A0A4R6AMH6_9RHOB</name>
<dbReference type="Pfam" id="PF04239">
    <property type="entry name" value="DUF421"/>
    <property type="match status" value="1"/>
</dbReference>
<evidence type="ECO:0000256" key="1">
    <source>
        <dbReference type="ARBA" id="ARBA00004651"/>
    </source>
</evidence>
<evidence type="ECO:0000256" key="3">
    <source>
        <dbReference type="ARBA" id="ARBA00022475"/>
    </source>
</evidence>
<feature type="domain" description="YetF C-terminal" evidence="9">
    <location>
        <begin position="88"/>
        <end position="156"/>
    </location>
</feature>
<evidence type="ECO:0000259" key="10">
    <source>
        <dbReference type="Pfam" id="PF20730"/>
    </source>
</evidence>
<comment type="similarity">
    <text evidence="2">Belongs to the UPF0702 family.</text>
</comment>
<organism evidence="11 12">
    <name type="scientific">Palleronia sediminis</name>
    <dbReference type="NCBI Taxonomy" id="2547833"/>
    <lineage>
        <taxon>Bacteria</taxon>
        <taxon>Pseudomonadati</taxon>
        <taxon>Pseudomonadota</taxon>
        <taxon>Alphaproteobacteria</taxon>
        <taxon>Rhodobacterales</taxon>
        <taxon>Roseobacteraceae</taxon>
        <taxon>Palleronia</taxon>
    </lineage>
</organism>
<dbReference type="Gene3D" id="3.30.240.20">
    <property type="entry name" value="bsu07140 like domains"/>
    <property type="match status" value="1"/>
</dbReference>
<dbReference type="OrthoDB" id="9793799at2"/>
<gene>
    <name evidence="11" type="ORF">E2L08_03625</name>
</gene>
<dbReference type="Pfam" id="PF20730">
    <property type="entry name" value="YetF_N"/>
    <property type="match status" value="1"/>
</dbReference>
<evidence type="ECO:0000313" key="11">
    <source>
        <dbReference type="EMBL" id="TDL83738.1"/>
    </source>
</evidence>
<dbReference type="AlphaFoldDB" id="A0A4R6AMH6"/>
<reference evidence="11 12" key="1">
    <citation type="submission" date="2019-03" db="EMBL/GenBank/DDBJ databases">
        <title>Primorskyibacter sp. SS33 isolated from sediments.</title>
        <authorList>
            <person name="Xunke S."/>
        </authorList>
    </citation>
    <scope>NUCLEOTIDE SEQUENCE [LARGE SCALE GENOMIC DNA]</scope>
    <source>
        <strain evidence="11 12">SS33</strain>
    </source>
</reference>
<feature type="domain" description="YetF-like N-terminal transmembrane" evidence="10">
    <location>
        <begin position="17"/>
        <end position="77"/>
    </location>
</feature>
<feature type="transmembrane region" description="Helical" evidence="8">
    <location>
        <begin position="43"/>
        <end position="62"/>
    </location>
</feature>
<feature type="transmembrane region" description="Helical" evidence="8">
    <location>
        <begin position="68"/>
        <end position="86"/>
    </location>
</feature>
<dbReference type="InterPro" id="IPR048454">
    <property type="entry name" value="YetF_N"/>
</dbReference>
<dbReference type="Proteomes" id="UP000295701">
    <property type="component" value="Unassembled WGS sequence"/>
</dbReference>
<dbReference type="InterPro" id="IPR023090">
    <property type="entry name" value="UPF0702_alpha/beta_dom_sf"/>
</dbReference>
<evidence type="ECO:0000256" key="7">
    <source>
        <dbReference type="SAM" id="MobiDB-lite"/>
    </source>
</evidence>
<comment type="subcellular location">
    <subcellularLocation>
        <location evidence="1">Cell membrane</location>
        <topology evidence="1">Multi-pass membrane protein</topology>
    </subcellularLocation>
</comment>
<evidence type="ECO:0000256" key="5">
    <source>
        <dbReference type="ARBA" id="ARBA00022989"/>
    </source>
</evidence>
<dbReference type="GO" id="GO:0005886">
    <property type="term" value="C:plasma membrane"/>
    <property type="evidence" value="ECO:0007669"/>
    <property type="project" value="UniProtKB-SubCell"/>
</dbReference>
<keyword evidence="12" id="KW-1185">Reference proteome</keyword>